<dbReference type="Pfam" id="PF00505">
    <property type="entry name" value="HMG_box"/>
    <property type="match status" value="1"/>
</dbReference>
<dbReference type="GO" id="GO:0045892">
    <property type="term" value="P:negative regulation of DNA-templated transcription"/>
    <property type="evidence" value="ECO:0007669"/>
    <property type="project" value="TreeGrafter"/>
</dbReference>
<feature type="DNA-binding region" description="HMG box" evidence="1">
    <location>
        <begin position="13"/>
        <end position="81"/>
    </location>
</feature>
<evidence type="ECO:0000313" key="4">
    <source>
        <dbReference type="EMBL" id="GMR42555.1"/>
    </source>
</evidence>
<evidence type="ECO:0000256" key="2">
    <source>
        <dbReference type="SAM" id="Coils"/>
    </source>
</evidence>
<dbReference type="AlphaFoldDB" id="A0AAN4ZSW3"/>
<evidence type="ECO:0000259" key="3">
    <source>
        <dbReference type="PROSITE" id="PS50118"/>
    </source>
</evidence>
<name>A0AAN4ZSW3_9BILA</name>
<keyword evidence="2" id="KW-0175">Coiled coil</keyword>
<keyword evidence="5" id="KW-1185">Reference proteome</keyword>
<organism evidence="4 5">
    <name type="scientific">Pristionchus mayeri</name>
    <dbReference type="NCBI Taxonomy" id="1317129"/>
    <lineage>
        <taxon>Eukaryota</taxon>
        <taxon>Metazoa</taxon>
        <taxon>Ecdysozoa</taxon>
        <taxon>Nematoda</taxon>
        <taxon>Chromadorea</taxon>
        <taxon>Rhabditida</taxon>
        <taxon>Rhabditina</taxon>
        <taxon>Diplogasteromorpha</taxon>
        <taxon>Diplogasteroidea</taxon>
        <taxon>Neodiplogasteridae</taxon>
        <taxon>Pristionchus</taxon>
    </lineage>
</organism>
<dbReference type="InterPro" id="IPR009071">
    <property type="entry name" value="HMG_box_dom"/>
</dbReference>
<dbReference type="FunFam" id="1.10.30.10:FF:000056">
    <property type="entry name" value="Brahma-associated protein 111kD"/>
    <property type="match status" value="1"/>
</dbReference>
<dbReference type="GO" id="GO:0016922">
    <property type="term" value="F:nuclear receptor binding"/>
    <property type="evidence" value="ECO:0007669"/>
    <property type="project" value="TreeGrafter"/>
</dbReference>
<reference evidence="5" key="1">
    <citation type="submission" date="2022-10" db="EMBL/GenBank/DDBJ databases">
        <title>Genome assembly of Pristionchus species.</title>
        <authorList>
            <person name="Yoshida K."/>
            <person name="Sommer R.J."/>
        </authorList>
    </citation>
    <scope>NUCLEOTIDE SEQUENCE [LARGE SCALE GENOMIC DNA]</scope>
    <source>
        <strain evidence="5">RS5460</strain>
    </source>
</reference>
<feature type="domain" description="HMG box" evidence="3">
    <location>
        <begin position="13"/>
        <end position="81"/>
    </location>
</feature>
<comment type="caution">
    <text evidence="4">The sequence shown here is derived from an EMBL/GenBank/DDBJ whole genome shotgun (WGS) entry which is preliminary data.</text>
</comment>
<dbReference type="GO" id="GO:0016514">
    <property type="term" value="C:SWI/SNF complex"/>
    <property type="evidence" value="ECO:0007669"/>
    <property type="project" value="TreeGrafter"/>
</dbReference>
<proteinExistence type="predicted"/>
<evidence type="ECO:0000256" key="1">
    <source>
        <dbReference type="PROSITE-ProRule" id="PRU00267"/>
    </source>
</evidence>
<gene>
    <name evidence="4" type="ORF">PMAYCL1PPCAC_12750</name>
</gene>
<dbReference type="GO" id="GO:0031492">
    <property type="term" value="F:nucleosomal DNA binding"/>
    <property type="evidence" value="ECO:0007669"/>
    <property type="project" value="TreeGrafter"/>
</dbReference>
<dbReference type="PANTHER" id="PTHR46232">
    <property type="entry name" value="SMARCE1 REGULATOR OF CHROMATIN"/>
    <property type="match status" value="1"/>
</dbReference>
<dbReference type="InterPro" id="IPR036910">
    <property type="entry name" value="HMG_box_dom_sf"/>
</dbReference>
<feature type="non-terminal residue" evidence="4">
    <location>
        <position position="333"/>
    </location>
</feature>
<keyword evidence="1" id="KW-0539">Nucleus</keyword>
<dbReference type="PROSITE" id="PS50118">
    <property type="entry name" value="HMG_BOX_2"/>
    <property type="match status" value="1"/>
</dbReference>
<protein>
    <recommendedName>
        <fullName evidence="3">HMG box domain-containing protein</fullName>
    </recommendedName>
</protein>
<dbReference type="PANTHER" id="PTHR46232:SF1">
    <property type="entry name" value="SWI_SNF-RELATED MATRIX-ASSOCIATED ACTIN-DEPENDENT REGULATOR OF CHROMATIN SUBFAMILY E MEMBER 1"/>
    <property type="match status" value="1"/>
</dbReference>
<dbReference type="Gene3D" id="1.10.30.10">
    <property type="entry name" value="High mobility group box domain"/>
    <property type="match status" value="1"/>
</dbReference>
<dbReference type="CDD" id="cd21983">
    <property type="entry name" value="HMG-box_SMARCE1"/>
    <property type="match status" value="1"/>
</dbReference>
<dbReference type="Proteomes" id="UP001328107">
    <property type="component" value="Unassembled WGS sequence"/>
</dbReference>
<evidence type="ECO:0000313" key="5">
    <source>
        <dbReference type="Proteomes" id="UP001328107"/>
    </source>
</evidence>
<dbReference type="SMART" id="SM00398">
    <property type="entry name" value="HMG"/>
    <property type="match status" value="1"/>
</dbReference>
<accession>A0AAN4ZSW3</accession>
<dbReference type="SUPFAM" id="SSF47095">
    <property type="entry name" value="HMG-box"/>
    <property type="match status" value="1"/>
</dbReference>
<feature type="coiled-coil region" evidence="2">
    <location>
        <begin position="233"/>
        <end position="260"/>
    </location>
</feature>
<sequence length="333" mass="39561">MYSHGQMKMPKAPDRPLVPYMRYSRKMWAKVRAENPDAQLWDISKIIGAMWKEVSEMEKHTYNQEYEIEKMEYEKAMKNYQNSTAYQQVQQQQKGGKAPQKMSRGRMDVGGVVIQPIEDDADNNELSARRVSAIRFDRNHRLITELLSTNIVNDTRTIVAQSRIELLKKQADSLIMHQKKLEKELTDMGDKFNEKKRGLECSSEEFAENLKKVCDEKVVVEPTKYEEMVEEWRGKLADAYEDYKKKVDDMEKKLASEREKMAEKTPVLYNLTIGEDEEKERKEKEKKVSRSGEISQLIFDALRRMDRRKMRKWRRTIKSKKELLLRRRRNVQH</sequence>
<keyword evidence="1" id="KW-0238">DNA-binding</keyword>
<dbReference type="EMBL" id="BTRK01000003">
    <property type="protein sequence ID" value="GMR42555.1"/>
    <property type="molecule type" value="Genomic_DNA"/>
</dbReference>